<evidence type="ECO:0000259" key="7">
    <source>
        <dbReference type="SMART" id="SM00849"/>
    </source>
</evidence>
<protein>
    <submittedName>
        <fullName evidence="8">DNA internalization-related competence protein ComEC/Rec2</fullName>
    </submittedName>
</protein>
<keyword evidence="5 6" id="KW-0472">Membrane</keyword>
<evidence type="ECO:0000256" key="6">
    <source>
        <dbReference type="SAM" id="Phobius"/>
    </source>
</evidence>
<dbReference type="Pfam" id="PF13567">
    <property type="entry name" value="DUF4131"/>
    <property type="match status" value="1"/>
</dbReference>
<dbReference type="Proteomes" id="UP001168613">
    <property type="component" value="Unassembled WGS sequence"/>
</dbReference>
<comment type="subcellular location">
    <subcellularLocation>
        <location evidence="1">Cell membrane</location>
        <topology evidence="1">Multi-pass membrane protein</topology>
    </subcellularLocation>
</comment>
<dbReference type="RefSeq" id="WP_290459117.1">
    <property type="nucleotide sequence ID" value="NZ_JAJHNU010000001.1"/>
</dbReference>
<dbReference type="PANTHER" id="PTHR30619:SF1">
    <property type="entry name" value="RECOMBINATION PROTEIN 2"/>
    <property type="match status" value="1"/>
</dbReference>
<feature type="transmembrane region" description="Helical" evidence="6">
    <location>
        <begin position="300"/>
        <end position="320"/>
    </location>
</feature>
<evidence type="ECO:0000256" key="2">
    <source>
        <dbReference type="ARBA" id="ARBA00022475"/>
    </source>
</evidence>
<dbReference type="InterPro" id="IPR001279">
    <property type="entry name" value="Metallo-B-lactamas"/>
</dbReference>
<gene>
    <name evidence="8" type="ORF">LMS43_07345</name>
</gene>
<evidence type="ECO:0000256" key="3">
    <source>
        <dbReference type="ARBA" id="ARBA00022692"/>
    </source>
</evidence>
<sequence>MQGRLKVIAFLSGAGWVHTWSEVYPSAWVWLVNVGVAGLILGCCKRKPVLTKWLVLVGCGLLGAAYVNTLAAWRLGEQLPITDINKVSKVQLRITSLPRLQPDSRQFQAQVLQSQPSGLPQEILVHWSSPSRKGPYAMPQYYDFPEIVPGQVWSMSLKVKPVHGARNPHAFDYEQHLFAQGVRVLGSVRGQPELLHEHVGWRPAVWAERWRYRVRARMLPHVSKHRYGGVLLALAMGDQASISPGDWELFNRAGLTHLVSISGSHVTLIAVMLAAVVSWVWRRCRWRNRPWAERYPAQHIASWTALCTAFLYCVLAGWGVPAQRTFLMLLVVVLARLSGLVLGASRVLLLAAFVIVLWDPWALLSSGFYLSFAAVAVLLFRNYWQGLALRVYQGWQRAGHGLYQAVRLQLLITVALFPLLAYLFHEISIVSPVTNAYAIPVIGSVLTPLALLLALLAVLPSGDWAADGVARCAAYLLDYVMLLTEYLISVKWAVIVSAAAPFWALLWAVLGVVVIGLPRGVVPRVSGLAMLLPALFYRPTLPAYGQWQLTALDVGQGAAIVLRTQSQVLLYDAGVRYSPNSDEGLRSIVPYLRSQAIPEIDVLVLSHADLDHVGGVSSVLQKYAVTQSWAGFDVAAFVSREERLLQRPAGTVRLPANMQLCQRGVQWEVDGVRFEFLWPSRPETDTLTPSLGQQKNSQSCVLSVQGKYHRAMILGDVGIAEEEQMVAAGLLPHELVLVGHHGSRSSSSQVFVQATQAAIAISQNGHWNQFSHPDRLVQARWLGAGALFFRSDHDGAVQVYSQPDGLWYQTERERRSRYWQLKQPGSSEG</sequence>
<reference evidence="8" key="1">
    <citation type="submission" date="2021-11" db="EMBL/GenBank/DDBJ databases">
        <title>Draft genome sequence of Alcaligenes endophyticus type strain CCUG 75668T.</title>
        <authorList>
            <person name="Salva-Serra F."/>
            <person name="Duran R.E."/>
            <person name="Seeger M."/>
            <person name="Moore E.R.B."/>
            <person name="Jaen-Luchoro D."/>
        </authorList>
    </citation>
    <scope>NUCLEOTIDE SEQUENCE</scope>
    <source>
        <strain evidence="8">CCUG 75668</strain>
    </source>
</reference>
<feature type="transmembrane region" description="Helical" evidence="6">
    <location>
        <begin position="327"/>
        <end position="355"/>
    </location>
</feature>
<keyword evidence="4 6" id="KW-1133">Transmembrane helix</keyword>
<feature type="transmembrane region" description="Helical" evidence="6">
    <location>
        <begin position="361"/>
        <end position="384"/>
    </location>
</feature>
<dbReference type="Gene3D" id="3.60.15.10">
    <property type="entry name" value="Ribonuclease Z/Hydroxyacylglutathione hydrolase-like"/>
    <property type="match status" value="1"/>
</dbReference>
<dbReference type="CDD" id="cd07731">
    <property type="entry name" value="ComA-like_MBL-fold"/>
    <property type="match status" value="1"/>
</dbReference>
<dbReference type="Pfam" id="PF03772">
    <property type="entry name" value="Competence"/>
    <property type="match status" value="1"/>
</dbReference>
<feature type="transmembrane region" description="Helical" evidence="6">
    <location>
        <begin position="27"/>
        <end position="44"/>
    </location>
</feature>
<keyword evidence="9" id="KW-1185">Reference proteome</keyword>
<evidence type="ECO:0000313" key="9">
    <source>
        <dbReference type="Proteomes" id="UP001168613"/>
    </source>
</evidence>
<feature type="domain" description="Metallo-beta-lactamase" evidence="7">
    <location>
        <begin position="556"/>
        <end position="766"/>
    </location>
</feature>
<keyword evidence="2" id="KW-1003">Cell membrane</keyword>
<organism evidence="8 9">
    <name type="scientific">Alcaligenes endophyticus</name>
    <dbReference type="NCBI Taxonomy" id="1929088"/>
    <lineage>
        <taxon>Bacteria</taxon>
        <taxon>Pseudomonadati</taxon>
        <taxon>Pseudomonadota</taxon>
        <taxon>Betaproteobacteria</taxon>
        <taxon>Burkholderiales</taxon>
        <taxon>Alcaligenaceae</taxon>
        <taxon>Alcaligenes</taxon>
    </lineage>
</organism>
<feature type="transmembrane region" description="Helical" evidence="6">
    <location>
        <begin position="437"/>
        <end position="460"/>
    </location>
</feature>
<dbReference type="InterPro" id="IPR035681">
    <property type="entry name" value="ComA-like_MBL"/>
</dbReference>
<comment type="caution">
    <text evidence="8">The sequence shown here is derived from an EMBL/GenBank/DDBJ whole genome shotgun (WGS) entry which is preliminary data.</text>
</comment>
<name>A0ABT8EIZ2_9BURK</name>
<dbReference type="PANTHER" id="PTHR30619">
    <property type="entry name" value="DNA INTERNALIZATION/COMPETENCE PROTEIN COMEC/REC2"/>
    <property type="match status" value="1"/>
</dbReference>
<evidence type="ECO:0000256" key="1">
    <source>
        <dbReference type="ARBA" id="ARBA00004651"/>
    </source>
</evidence>
<dbReference type="SMART" id="SM00849">
    <property type="entry name" value="Lactamase_B"/>
    <property type="match status" value="1"/>
</dbReference>
<dbReference type="SUPFAM" id="SSF56281">
    <property type="entry name" value="Metallo-hydrolase/oxidoreductase"/>
    <property type="match status" value="1"/>
</dbReference>
<dbReference type="InterPro" id="IPR036866">
    <property type="entry name" value="RibonucZ/Hydroxyglut_hydro"/>
</dbReference>
<evidence type="ECO:0000313" key="8">
    <source>
        <dbReference type="EMBL" id="MDN4121100.1"/>
    </source>
</evidence>
<dbReference type="EMBL" id="JAJHNU010000001">
    <property type="protein sequence ID" value="MDN4121100.1"/>
    <property type="molecule type" value="Genomic_DNA"/>
</dbReference>
<accession>A0ABT8EIZ2</accession>
<dbReference type="InterPro" id="IPR052159">
    <property type="entry name" value="Competence_DNA_uptake"/>
</dbReference>
<dbReference type="NCBIfam" id="TIGR00361">
    <property type="entry name" value="ComEC_Rec2"/>
    <property type="match status" value="1"/>
</dbReference>
<evidence type="ECO:0000256" key="4">
    <source>
        <dbReference type="ARBA" id="ARBA00022989"/>
    </source>
</evidence>
<feature type="transmembrane region" description="Helical" evidence="6">
    <location>
        <begin position="405"/>
        <end position="425"/>
    </location>
</feature>
<dbReference type="InterPro" id="IPR004797">
    <property type="entry name" value="Competence_ComEC/Rec2"/>
</dbReference>
<feature type="transmembrane region" description="Helical" evidence="6">
    <location>
        <begin position="500"/>
        <end position="522"/>
    </location>
</feature>
<evidence type="ECO:0000256" key="5">
    <source>
        <dbReference type="ARBA" id="ARBA00023136"/>
    </source>
</evidence>
<dbReference type="InterPro" id="IPR004477">
    <property type="entry name" value="ComEC_N"/>
</dbReference>
<feature type="transmembrane region" description="Helical" evidence="6">
    <location>
        <begin position="258"/>
        <end position="280"/>
    </location>
</feature>
<keyword evidence="3 6" id="KW-0812">Transmembrane</keyword>
<feature type="transmembrane region" description="Helical" evidence="6">
    <location>
        <begin position="472"/>
        <end position="494"/>
    </location>
</feature>
<dbReference type="Pfam" id="PF00753">
    <property type="entry name" value="Lactamase_B"/>
    <property type="match status" value="1"/>
</dbReference>
<dbReference type="InterPro" id="IPR025405">
    <property type="entry name" value="DUF4131"/>
</dbReference>
<dbReference type="NCBIfam" id="TIGR00360">
    <property type="entry name" value="ComEC_N-term"/>
    <property type="match status" value="1"/>
</dbReference>
<proteinExistence type="predicted"/>